<accession>A0AAV9WI81</accession>
<evidence type="ECO:0000313" key="2">
    <source>
        <dbReference type="EMBL" id="KAK6509208.1"/>
    </source>
</evidence>
<dbReference type="InterPro" id="IPR001810">
    <property type="entry name" value="F-box_dom"/>
</dbReference>
<dbReference type="SUPFAM" id="SSF52047">
    <property type="entry name" value="RNI-like"/>
    <property type="match status" value="1"/>
</dbReference>
<feature type="domain" description="F-box" evidence="1">
    <location>
        <begin position="1"/>
        <end position="50"/>
    </location>
</feature>
<reference evidence="2 3" key="1">
    <citation type="submission" date="2023-08" db="EMBL/GenBank/DDBJ databases">
        <authorList>
            <person name="Palmer J.M."/>
        </authorList>
    </citation>
    <scope>NUCLEOTIDE SEQUENCE [LARGE SCALE GENOMIC DNA]</scope>
    <source>
        <strain evidence="2 3">TWF481</strain>
    </source>
</reference>
<dbReference type="PROSITE" id="PS50181">
    <property type="entry name" value="FBOX"/>
    <property type="match status" value="1"/>
</dbReference>
<evidence type="ECO:0000259" key="1">
    <source>
        <dbReference type="PROSITE" id="PS50181"/>
    </source>
</evidence>
<dbReference type="InterPro" id="IPR032675">
    <property type="entry name" value="LRR_dom_sf"/>
</dbReference>
<name>A0AAV9WI81_9PEZI</name>
<keyword evidence="3" id="KW-1185">Reference proteome</keyword>
<proteinExistence type="predicted"/>
<protein>
    <recommendedName>
        <fullName evidence="1">F-box domain-containing protein</fullName>
    </recommendedName>
</protein>
<comment type="caution">
    <text evidence="2">The sequence shown here is derived from an EMBL/GenBank/DDBJ whole genome shotgun (WGS) entry which is preliminary data.</text>
</comment>
<dbReference type="Gene3D" id="3.80.10.10">
    <property type="entry name" value="Ribonuclease Inhibitor"/>
    <property type="match status" value="1"/>
</dbReference>
<dbReference type="Proteomes" id="UP001370758">
    <property type="component" value="Unassembled WGS sequence"/>
</dbReference>
<evidence type="ECO:0000313" key="3">
    <source>
        <dbReference type="Proteomes" id="UP001370758"/>
    </source>
</evidence>
<organism evidence="2 3">
    <name type="scientific">Arthrobotrys musiformis</name>
    <dbReference type="NCBI Taxonomy" id="47236"/>
    <lineage>
        <taxon>Eukaryota</taxon>
        <taxon>Fungi</taxon>
        <taxon>Dikarya</taxon>
        <taxon>Ascomycota</taxon>
        <taxon>Pezizomycotina</taxon>
        <taxon>Orbiliomycetes</taxon>
        <taxon>Orbiliales</taxon>
        <taxon>Orbiliaceae</taxon>
        <taxon>Arthrobotrys</taxon>
    </lineage>
</organism>
<dbReference type="EMBL" id="JAVHJL010000002">
    <property type="protein sequence ID" value="KAK6509208.1"/>
    <property type="molecule type" value="Genomic_DNA"/>
</dbReference>
<sequence>MPLLSLPNELLNQIIGYIANNDSRPSSITKLCLVCHRFHALALRRLYSNCRIDLVQGRGHRTDDSSFGHLVLFQALGWRNSGWQDKRALIAKDALSSYKKYGELVVSLSIHVTCMMDATSIVPRNFAIDPGTHVTAVEISAFTTPLIVSFPNLTTLSIRNNGNIFPIDANELMDMLVGIFGQCVSLKSLSLSLDIEEHAPKKLKSIIETRGARTRVQPAFAHLKRLWLSVKNFTADGQNRFSEPTGIWLLTWLSIVMPTCGTLEDLSFQATEKTLGRSMISWRGHVERRPITDLSGKKINKLEWNINLPNVLRLDIWGAELSVKVFEEYFTVKREKFEVLRVNYASDFDRDEGSLFRFEGPLQEIYANCSIQILSLLSQSPNLRSVYLGHPRIGHGQNVDWGIVRDTKQVLRRLETLTVYTNDSRVQVEEGTGSAFLSHDVKALKHGRFAFQNTGKWQVVVEF</sequence>
<gene>
    <name evidence="2" type="ORF">TWF481_003968</name>
</gene>
<dbReference type="AlphaFoldDB" id="A0AAV9WI81"/>